<proteinExistence type="predicted"/>
<dbReference type="STRING" id="218851.A0A2G5F010"/>
<dbReference type="OrthoDB" id="7130006at2759"/>
<evidence type="ECO:0008006" key="3">
    <source>
        <dbReference type="Google" id="ProtNLM"/>
    </source>
</evidence>
<name>A0A2G5F010_AQUCA</name>
<dbReference type="AlphaFoldDB" id="A0A2G5F010"/>
<dbReference type="Gene3D" id="3.40.50.1820">
    <property type="entry name" value="alpha/beta hydrolase"/>
    <property type="match status" value="1"/>
</dbReference>
<dbReference type="SUPFAM" id="SSF53474">
    <property type="entry name" value="alpha/beta-Hydrolases"/>
    <property type="match status" value="1"/>
</dbReference>
<reference evidence="1 2" key="1">
    <citation type="submission" date="2017-09" db="EMBL/GenBank/DDBJ databases">
        <title>WGS assembly of Aquilegia coerulea Goldsmith.</title>
        <authorList>
            <person name="Hodges S."/>
            <person name="Kramer E."/>
            <person name="Nordborg M."/>
            <person name="Tomkins J."/>
            <person name="Borevitz J."/>
            <person name="Derieg N."/>
            <person name="Yan J."/>
            <person name="Mihaltcheva S."/>
            <person name="Hayes R.D."/>
            <person name="Rokhsar D."/>
        </authorList>
    </citation>
    <scope>NUCLEOTIDE SEQUENCE [LARGE SCALE GENOMIC DNA]</scope>
    <source>
        <strain evidence="2">cv. Goldsmith</strain>
    </source>
</reference>
<sequence>MEGEFACIGTATVLKKLITYHDPGPLIIPKGKGFGPDEPITLPSWLSEEDINYYARKYEQRGFTGGFNYYRALDLNWELTAPWTGAQVQVPVKFIIGDQDMVYNAPGVKLFIHGGLMKKYMRLTNIFTTSSKNSNLFCWC</sequence>
<keyword evidence="2" id="KW-1185">Reference proteome</keyword>
<evidence type="ECO:0000313" key="1">
    <source>
        <dbReference type="EMBL" id="PIA61310.1"/>
    </source>
</evidence>
<dbReference type="PANTHER" id="PTHR43329">
    <property type="entry name" value="EPOXIDE HYDROLASE"/>
    <property type="match status" value="1"/>
</dbReference>
<gene>
    <name evidence="1" type="ORF">AQUCO_00300686v1</name>
</gene>
<dbReference type="InParanoid" id="A0A2G5F010"/>
<dbReference type="Proteomes" id="UP000230069">
    <property type="component" value="Unassembled WGS sequence"/>
</dbReference>
<dbReference type="EMBL" id="KZ305020">
    <property type="protein sequence ID" value="PIA61310.1"/>
    <property type="molecule type" value="Genomic_DNA"/>
</dbReference>
<organism evidence="1 2">
    <name type="scientific">Aquilegia coerulea</name>
    <name type="common">Rocky mountain columbine</name>
    <dbReference type="NCBI Taxonomy" id="218851"/>
    <lineage>
        <taxon>Eukaryota</taxon>
        <taxon>Viridiplantae</taxon>
        <taxon>Streptophyta</taxon>
        <taxon>Embryophyta</taxon>
        <taxon>Tracheophyta</taxon>
        <taxon>Spermatophyta</taxon>
        <taxon>Magnoliopsida</taxon>
        <taxon>Ranunculales</taxon>
        <taxon>Ranunculaceae</taxon>
        <taxon>Thalictroideae</taxon>
        <taxon>Aquilegia</taxon>
    </lineage>
</organism>
<protein>
    <recommendedName>
        <fullName evidence="3">Epoxide hydrolase N-terminal domain-containing protein</fullName>
    </recommendedName>
</protein>
<accession>A0A2G5F010</accession>
<evidence type="ECO:0000313" key="2">
    <source>
        <dbReference type="Proteomes" id="UP000230069"/>
    </source>
</evidence>
<dbReference type="InterPro" id="IPR029058">
    <property type="entry name" value="AB_hydrolase_fold"/>
</dbReference>